<keyword evidence="5 8" id="KW-1133">Transmembrane helix</keyword>
<keyword evidence="3" id="KW-1003">Cell membrane</keyword>
<organism evidence="10 11">
    <name type="scientific">Yersinia thracica</name>
    <dbReference type="NCBI Taxonomy" id="2890319"/>
    <lineage>
        <taxon>Bacteria</taxon>
        <taxon>Pseudomonadati</taxon>
        <taxon>Pseudomonadota</taxon>
        <taxon>Gammaproteobacteria</taxon>
        <taxon>Enterobacterales</taxon>
        <taxon>Yersiniaceae</taxon>
        <taxon>Yersinia</taxon>
    </lineage>
</organism>
<evidence type="ECO:0000256" key="7">
    <source>
        <dbReference type="SAM" id="MobiDB-lite"/>
    </source>
</evidence>
<keyword evidence="6 8" id="KW-0472">Membrane</keyword>
<name>A0A0T9P6V9_9GAMM</name>
<feature type="transmembrane region" description="Helical" evidence="8">
    <location>
        <begin position="246"/>
        <end position="262"/>
    </location>
</feature>
<evidence type="ECO:0000256" key="4">
    <source>
        <dbReference type="ARBA" id="ARBA00022692"/>
    </source>
</evidence>
<proteinExistence type="inferred from homology"/>
<dbReference type="EMBL" id="CQAW01000005">
    <property type="protein sequence ID" value="CNH48832.1"/>
    <property type="molecule type" value="Genomic_DNA"/>
</dbReference>
<feature type="transmembrane region" description="Helical" evidence="8">
    <location>
        <begin position="39"/>
        <end position="60"/>
    </location>
</feature>
<feature type="transmembrane region" description="Helical" evidence="8">
    <location>
        <begin position="268"/>
        <end position="286"/>
    </location>
</feature>
<evidence type="ECO:0000313" key="10">
    <source>
        <dbReference type="EMBL" id="CNH48832.1"/>
    </source>
</evidence>
<dbReference type="SUPFAM" id="SSF103481">
    <property type="entry name" value="Multidrug resistance efflux transporter EmrE"/>
    <property type="match status" value="2"/>
</dbReference>
<evidence type="ECO:0000313" key="11">
    <source>
        <dbReference type="Proteomes" id="UP000041882"/>
    </source>
</evidence>
<feature type="transmembrane region" description="Helical" evidence="8">
    <location>
        <begin position="128"/>
        <end position="145"/>
    </location>
</feature>
<protein>
    <submittedName>
        <fullName evidence="10">Cobalt-nickel resistance (Export) protein</fullName>
    </submittedName>
</protein>
<feature type="transmembrane region" description="Helical" evidence="8">
    <location>
        <begin position="72"/>
        <end position="94"/>
    </location>
</feature>
<evidence type="ECO:0000256" key="5">
    <source>
        <dbReference type="ARBA" id="ARBA00022989"/>
    </source>
</evidence>
<evidence type="ECO:0000256" key="2">
    <source>
        <dbReference type="ARBA" id="ARBA00007362"/>
    </source>
</evidence>
<comment type="subcellular location">
    <subcellularLocation>
        <location evidence="1">Cell membrane</location>
        <topology evidence="1">Multi-pass membrane protein</topology>
    </subcellularLocation>
</comment>
<sequence length="356" mass="38167">MKWHDGLRQPGVLAALAAAALFGAGTPLAKQLLNTVSPWLLAGLLYLGSGVGLALYRLITRSAAVSLPRNELWWFIGAITAGGIIAPVLLMIGLTGMPASGASLLLNAEGVFTALLAWFAFKENFDRRIALGMMVIVAGAAILSWPGEAHFTGLWPTLAILGACFAWGIDNNLTRKVSLTDATWIASVKGWVAGIVNLGLAFSLGASLPPLTHLAGALLVGFFAYGVSLALFVIGLRHLGTARTGAYFSIAPFLGAALAVAMGDAVTLPLVVAGLLMAIGIGLHLTEQHEHQHHHEDLLHEHQHLHDEHHQHSHDFPVNANVPHKHPHRHQPMAHSHPHFPDSHHRHKHESQTKDK</sequence>
<dbReference type="Proteomes" id="UP000041882">
    <property type="component" value="Unassembled WGS sequence"/>
</dbReference>
<dbReference type="PANTHER" id="PTHR32322">
    <property type="entry name" value="INNER MEMBRANE TRANSPORTER"/>
    <property type="match status" value="1"/>
</dbReference>
<dbReference type="Gene3D" id="1.10.3730.20">
    <property type="match status" value="1"/>
</dbReference>
<accession>A0A0T9P6V9</accession>
<evidence type="ECO:0000256" key="6">
    <source>
        <dbReference type="ARBA" id="ARBA00023136"/>
    </source>
</evidence>
<dbReference type="PANTHER" id="PTHR32322:SF2">
    <property type="entry name" value="EAMA DOMAIN-CONTAINING PROTEIN"/>
    <property type="match status" value="1"/>
</dbReference>
<dbReference type="InterPro" id="IPR000620">
    <property type="entry name" value="EamA_dom"/>
</dbReference>
<dbReference type="Pfam" id="PF00892">
    <property type="entry name" value="EamA"/>
    <property type="match status" value="2"/>
</dbReference>
<feature type="transmembrane region" description="Helical" evidence="8">
    <location>
        <begin position="214"/>
        <end position="234"/>
    </location>
</feature>
<evidence type="ECO:0000256" key="8">
    <source>
        <dbReference type="SAM" id="Phobius"/>
    </source>
</evidence>
<keyword evidence="4 8" id="KW-0812">Transmembrane</keyword>
<feature type="domain" description="EamA" evidence="9">
    <location>
        <begin position="157"/>
        <end position="283"/>
    </location>
</feature>
<feature type="transmembrane region" description="Helical" evidence="8">
    <location>
        <begin position="100"/>
        <end position="121"/>
    </location>
</feature>
<feature type="transmembrane region" description="Helical" evidence="8">
    <location>
        <begin position="151"/>
        <end position="169"/>
    </location>
</feature>
<feature type="compositionally biased region" description="Basic residues" evidence="7">
    <location>
        <begin position="323"/>
        <end position="349"/>
    </location>
</feature>
<reference evidence="11" key="1">
    <citation type="submission" date="2015-03" db="EMBL/GenBank/DDBJ databases">
        <authorList>
            <consortium name="Pathogen Informatics"/>
            <person name="Murphy D."/>
        </authorList>
    </citation>
    <scope>NUCLEOTIDE SEQUENCE [LARGE SCALE GENOMIC DNA]</scope>
    <source>
        <strain evidence="11">IP6945</strain>
    </source>
</reference>
<dbReference type="AlphaFoldDB" id="A0A0T9P6V9"/>
<evidence type="ECO:0000256" key="1">
    <source>
        <dbReference type="ARBA" id="ARBA00004651"/>
    </source>
</evidence>
<dbReference type="InterPro" id="IPR037185">
    <property type="entry name" value="EmrE-like"/>
</dbReference>
<gene>
    <name evidence="10" type="ORF">ERS008472_01574</name>
</gene>
<comment type="similarity">
    <text evidence="2">Belongs to the EamA transporter family.</text>
</comment>
<feature type="compositionally biased region" description="Basic and acidic residues" evidence="7">
    <location>
        <begin position="303"/>
        <end position="315"/>
    </location>
</feature>
<dbReference type="RefSeq" id="WP_050113533.1">
    <property type="nucleotide sequence ID" value="NZ_CACVAB010000007.1"/>
</dbReference>
<dbReference type="GO" id="GO:0016020">
    <property type="term" value="C:membrane"/>
    <property type="evidence" value="ECO:0007669"/>
    <property type="project" value="UniProtKB-SubCell"/>
</dbReference>
<feature type="region of interest" description="Disordered" evidence="7">
    <location>
        <begin position="303"/>
        <end position="356"/>
    </location>
</feature>
<evidence type="ECO:0000259" key="9">
    <source>
        <dbReference type="Pfam" id="PF00892"/>
    </source>
</evidence>
<evidence type="ECO:0000256" key="3">
    <source>
        <dbReference type="ARBA" id="ARBA00022475"/>
    </source>
</evidence>
<keyword evidence="11" id="KW-1185">Reference proteome</keyword>
<feature type="transmembrane region" description="Helical" evidence="8">
    <location>
        <begin position="190"/>
        <end position="208"/>
    </location>
</feature>
<feature type="domain" description="EamA" evidence="9">
    <location>
        <begin position="10"/>
        <end position="144"/>
    </location>
</feature>
<dbReference type="InterPro" id="IPR050638">
    <property type="entry name" value="AA-Vitamin_Transporters"/>
</dbReference>